<dbReference type="PANTHER" id="PTHR43408:SF2">
    <property type="entry name" value="FMN REDUCTASE (NADPH)"/>
    <property type="match status" value="1"/>
</dbReference>
<dbReference type="SUPFAM" id="SSF52218">
    <property type="entry name" value="Flavoproteins"/>
    <property type="match status" value="1"/>
</dbReference>
<dbReference type="KEGG" id="mflg:ABS361_17080"/>
<proteinExistence type="inferred from homology"/>
<dbReference type="NCBIfam" id="TIGR03566">
    <property type="entry name" value="FMN_reduc_MsuE"/>
    <property type="match status" value="1"/>
</dbReference>
<dbReference type="PANTHER" id="PTHR43408">
    <property type="entry name" value="FMN REDUCTASE (NADPH)"/>
    <property type="match status" value="1"/>
</dbReference>
<dbReference type="InterPro" id="IPR019912">
    <property type="entry name" value="FMN_Rdtase_MsuE-like"/>
</dbReference>
<name>A0AAU7X7M9_9HYPH</name>
<dbReference type="InterPro" id="IPR029039">
    <property type="entry name" value="Flavoprotein-like_sf"/>
</dbReference>
<comment type="similarity">
    <text evidence="1">Belongs to the SsuE family.</text>
</comment>
<sequence length="188" mass="19836">MSRSFVVGIAGNTHRPSRTRALVETLISDVSLRRPIDVEIHDLDGLGPELGATLDPRLAPPRLAAVLDAIVAADALVVASPVYKGTFSGLFKHLFDLVDPKVLQGKPVLIAATGGSERHSLAIDHGLRPLFGFFGAAVVPTGVYATERDFLDYQPSHTALVARIGAAAEELAEVLGSRRAARALAKSA</sequence>
<evidence type="ECO:0000313" key="6">
    <source>
        <dbReference type="EMBL" id="XBY43770.1"/>
    </source>
</evidence>
<protein>
    <submittedName>
        <fullName evidence="6">FMN reductase</fullName>
        <ecNumber evidence="6">1.5.1.-</ecNumber>
    </submittedName>
</protein>
<dbReference type="GO" id="GO:0016491">
    <property type="term" value="F:oxidoreductase activity"/>
    <property type="evidence" value="ECO:0007669"/>
    <property type="project" value="UniProtKB-KW"/>
</dbReference>
<dbReference type="Pfam" id="PF03358">
    <property type="entry name" value="FMN_red"/>
    <property type="match status" value="1"/>
</dbReference>
<evidence type="ECO:0000256" key="2">
    <source>
        <dbReference type="ARBA" id="ARBA00022630"/>
    </source>
</evidence>
<accession>A0AAU7X7M9</accession>
<evidence type="ECO:0000256" key="1">
    <source>
        <dbReference type="ARBA" id="ARBA00005990"/>
    </source>
</evidence>
<evidence type="ECO:0000259" key="5">
    <source>
        <dbReference type="Pfam" id="PF03358"/>
    </source>
</evidence>
<dbReference type="Gene3D" id="3.40.50.360">
    <property type="match status" value="1"/>
</dbReference>
<evidence type="ECO:0000256" key="3">
    <source>
        <dbReference type="ARBA" id="ARBA00022643"/>
    </source>
</evidence>
<keyword evidence="2" id="KW-0285">Flavoprotein</keyword>
<dbReference type="EC" id="1.5.1.-" evidence="6"/>
<keyword evidence="3" id="KW-0288">FMN</keyword>
<dbReference type="InterPro" id="IPR005025">
    <property type="entry name" value="FMN_Rdtase-like_dom"/>
</dbReference>
<keyword evidence="4 6" id="KW-0560">Oxidoreductase</keyword>
<dbReference type="InterPro" id="IPR051814">
    <property type="entry name" value="NAD(P)H-dep_FMN_reductase"/>
</dbReference>
<organism evidence="6">
    <name type="scientific">Methyloraptor flagellatus</name>
    <dbReference type="NCBI Taxonomy" id="3162530"/>
    <lineage>
        <taxon>Bacteria</taxon>
        <taxon>Pseudomonadati</taxon>
        <taxon>Pseudomonadota</taxon>
        <taxon>Alphaproteobacteria</taxon>
        <taxon>Hyphomicrobiales</taxon>
        <taxon>Ancalomicrobiaceae</taxon>
        <taxon>Methyloraptor</taxon>
    </lineage>
</organism>
<dbReference type="AlphaFoldDB" id="A0AAU7X7M9"/>
<gene>
    <name evidence="6" type="primary">msuE</name>
    <name evidence="6" type="ORF">ABS361_17080</name>
</gene>
<feature type="domain" description="NADPH-dependent FMN reductase-like" evidence="5">
    <location>
        <begin position="6"/>
        <end position="147"/>
    </location>
</feature>
<reference evidence="6" key="1">
    <citation type="submission" date="2024-06" db="EMBL/GenBank/DDBJ databases">
        <title>Methylostella associata gen. nov., sp. nov., a novel Ancalomicrobiaceae-affiliated facultatively methylotrophic bacteria that feed on methanotrophs of the genus Methylococcus.</title>
        <authorList>
            <person name="Saltykova V."/>
            <person name="Danilova O.V."/>
            <person name="Oshkin I.Y."/>
            <person name="Belova S.E."/>
            <person name="Pimenov N.V."/>
            <person name="Dedysh S.N."/>
        </authorList>
    </citation>
    <scope>NUCLEOTIDE SEQUENCE</scope>
    <source>
        <strain evidence="6">S20</strain>
    </source>
</reference>
<dbReference type="EMBL" id="CP158568">
    <property type="protein sequence ID" value="XBY43770.1"/>
    <property type="molecule type" value="Genomic_DNA"/>
</dbReference>
<dbReference type="RefSeq" id="WP_407048872.1">
    <property type="nucleotide sequence ID" value="NZ_CP158568.1"/>
</dbReference>
<evidence type="ECO:0000256" key="4">
    <source>
        <dbReference type="ARBA" id="ARBA00023002"/>
    </source>
</evidence>